<accession>A0A0F9SYT5</accession>
<protein>
    <submittedName>
        <fullName evidence="2">Uncharacterized protein</fullName>
    </submittedName>
</protein>
<dbReference type="EMBL" id="LAZR01000369">
    <property type="protein sequence ID" value="KKN72094.1"/>
    <property type="molecule type" value="Genomic_DNA"/>
</dbReference>
<proteinExistence type="predicted"/>
<sequence length="111" mass="12679">MSTFSAADEYPKLLHEFELAEQRIAKLEAELVDAIEALSNEQETRVLMESERDKLESELITETDCTEKAEAELAEEKFMREITDTGLLCKIFGHKQPPASALAFTFYFCPR</sequence>
<gene>
    <name evidence="2" type="ORF">LCGC14_0413800</name>
</gene>
<comment type="caution">
    <text evidence="2">The sequence shown here is derived from an EMBL/GenBank/DDBJ whole genome shotgun (WGS) entry which is preliminary data.</text>
</comment>
<feature type="coiled-coil region" evidence="1">
    <location>
        <begin position="10"/>
        <end position="58"/>
    </location>
</feature>
<organism evidence="2">
    <name type="scientific">marine sediment metagenome</name>
    <dbReference type="NCBI Taxonomy" id="412755"/>
    <lineage>
        <taxon>unclassified sequences</taxon>
        <taxon>metagenomes</taxon>
        <taxon>ecological metagenomes</taxon>
    </lineage>
</organism>
<dbReference type="AlphaFoldDB" id="A0A0F9SYT5"/>
<evidence type="ECO:0000313" key="2">
    <source>
        <dbReference type="EMBL" id="KKN72094.1"/>
    </source>
</evidence>
<feature type="non-terminal residue" evidence="2">
    <location>
        <position position="111"/>
    </location>
</feature>
<name>A0A0F9SYT5_9ZZZZ</name>
<keyword evidence="1" id="KW-0175">Coiled coil</keyword>
<reference evidence="2" key="1">
    <citation type="journal article" date="2015" name="Nature">
        <title>Complex archaea that bridge the gap between prokaryotes and eukaryotes.</title>
        <authorList>
            <person name="Spang A."/>
            <person name="Saw J.H."/>
            <person name="Jorgensen S.L."/>
            <person name="Zaremba-Niedzwiedzka K."/>
            <person name="Martijn J."/>
            <person name="Lind A.E."/>
            <person name="van Eijk R."/>
            <person name="Schleper C."/>
            <person name="Guy L."/>
            <person name="Ettema T.J."/>
        </authorList>
    </citation>
    <scope>NUCLEOTIDE SEQUENCE</scope>
</reference>
<evidence type="ECO:0000256" key="1">
    <source>
        <dbReference type="SAM" id="Coils"/>
    </source>
</evidence>